<dbReference type="Gene3D" id="2.60.200.20">
    <property type="match status" value="1"/>
</dbReference>
<dbReference type="Proteomes" id="UP000196125">
    <property type="component" value="Unassembled WGS sequence"/>
</dbReference>
<reference evidence="4 7" key="2">
    <citation type="submission" date="2023-11" db="EMBL/GenBank/DDBJ databases">
        <title>Plant-associative lifestyle of Vibrio porteresiae and its evolutionary dynamics.</title>
        <authorList>
            <person name="Rameshkumar N."/>
            <person name="Kirti K."/>
        </authorList>
    </citation>
    <scope>NUCLEOTIDE SEQUENCE [LARGE SCALE GENOMIC DNA]</scope>
    <source>
        <strain evidence="4 7">MSSRF38</strain>
    </source>
</reference>
<dbReference type="CDD" id="cd00060">
    <property type="entry name" value="FHA"/>
    <property type="match status" value="1"/>
</dbReference>
<dbReference type="RefSeq" id="WP_159457467.1">
    <property type="nucleotide sequence ID" value="NZ_AP024883.1"/>
</dbReference>
<dbReference type="AlphaFoldDB" id="A0A1Y6IXT4"/>
<evidence type="ECO:0000313" key="4">
    <source>
        <dbReference type="EMBL" id="MDW6001963.1"/>
    </source>
</evidence>
<dbReference type="SUPFAM" id="SSF49879">
    <property type="entry name" value="SMAD/FHA domain"/>
    <property type="match status" value="1"/>
</dbReference>
<dbReference type="OrthoDB" id="9156149at2"/>
<feature type="region of interest" description="Disordered" evidence="1">
    <location>
        <begin position="100"/>
        <end position="122"/>
    </location>
</feature>
<dbReference type="Pfam" id="PF16697">
    <property type="entry name" value="Yop-YscD_cpl"/>
    <property type="match status" value="1"/>
</dbReference>
<dbReference type="EMBL" id="FXXI01000010">
    <property type="protein sequence ID" value="SMS02489.1"/>
    <property type="molecule type" value="Genomic_DNA"/>
</dbReference>
<protein>
    <submittedName>
        <fullName evidence="4">FHA domain-containing protein</fullName>
    </submittedName>
</protein>
<feature type="domain" description="YscD cytoplasmic" evidence="2">
    <location>
        <begin position="5"/>
        <end position="95"/>
    </location>
</feature>
<sequence length="306" mass="33818">MYELRVLNGLHRGAALPLIGNQWSIGTEEDSDLVLFDPGIKPQHCRLSPTESGWTLSGEQGRITDTEGHRVDTIDELKPNTAFALNGIWMTIVEASTPWPEDDEEAVNHEQSDSADTASPQKKTSVIPFTLGFISAVTIVATSTWAALSPSEEQKVALDPPGAQQAWVSTKSAPQEKLDSGPELRVQLQKMLTERELDKAVSVRIHGDTVQLSGSLSPEQRDRLERMVIRFHEQFETGFQLDNQITSLSAQLPFRIVQITSGAMGSVVTSDGTRLFIGDELDGVRLVSIEPDKVTFKGKHNYEVRW</sequence>
<evidence type="ECO:0000313" key="7">
    <source>
        <dbReference type="Proteomes" id="UP001283366"/>
    </source>
</evidence>
<dbReference type="Proteomes" id="UP001283366">
    <property type="component" value="Unassembled WGS sequence"/>
</dbReference>
<organism evidence="5 6">
    <name type="scientific">Vibrio mangrovi</name>
    <dbReference type="NCBI Taxonomy" id="474394"/>
    <lineage>
        <taxon>Bacteria</taxon>
        <taxon>Pseudomonadati</taxon>
        <taxon>Pseudomonadota</taxon>
        <taxon>Gammaproteobacteria</taxon>
        <taxon>Vibrionales</taxon>
        <taxon>Vibrionaceae</taxon>
        <taxon>Vibrio</taxon>
    </lineage>
</organism>
<reference evidence="5 6" key="1">
    <citation type="submission" date="2017-05" db="EMBL/GenBank/DDBJ databases">
        <authorList>
            <person name="Song R."/>
            <person name="Chenine A.L."/>
            <person name="Ruprecht R.M."/>
        </authorList>
    </citation>
    <scope>NUCLEOTIDE SEQUENCE [LARGE SCALE GENOMIC DNA]</scope>
    <source>
        <strain evidence="5 6">CECT 7927</strain>
    </source>
</reference>
<dbReference type="InterPro" id="IPR053946">
    <property type="entry name" value="YscD_ppl_3rd"/>
</dbReference>
<feature type="domain" description="YscD-like Bon-like" evidence="3">
    <location>
        <begin position="184"/>
        <end position="245"/>
    </location>
</feature>
<dbReference type="InterPro" id="IPR008984">
    <property type="entry name" value="SMAD_FHA_dom_sf"/>
</dbReference>
<dbReference type="Gene3D" id="3.30.70.1770">
    <property type="match status" value="1"/>
</dbReference>
<name>A0A1Y6IXT4_9VIBR</name>
<evidence type="ECO:0000313" key="6">
    <source>
        <dbReference type="Proteomes" id="UP000196125"/>
    </source>
</evidence>
<dbReference type="Pfam" id="PF21934">
    <property type="entry name" value="Yop-YscD_ppl_3rd"/>
    <property type="match status" value="1"/>
</dbReference>
<dbReference type="InterPro" id="IPR032030">
    <property type="entry name" value="YscD_cytoplasmic_dom"/>
</dbReference>
<keyword evidence="7" id="KW-1185">Reference proteome</keyword>
<evidence type="ECO:0000256" key="1">
    <source>
        <dbReference type="SAM" id="MobiDB-lite"/>
    </source>
</evidence>
<proteinExistence type="predicted"/>
<accession>A0A1Y6IXT4</accession>
<evidence type="ECO:0000259" key="3">
    <source>
        <dbReference type="Pfam" id="PF21934"/>
    </source>
</evidence>
<evidence type="ECO:0000259" key="2">
    <source>
        <dbReference type="Pfam" id="PF16697"/>
    </source>
</evidence>
<dbReference type="EMBL" id="JAWRCO010000001">
    <property type="protein sequence ID" value="MDW6001963.1"/>
    <property type="molecule type" value="Genomic_DNA"/>
</dbReference>
<gene>
    <name evidence="4" type="ORF">SBX37_03505</name>
    <name evidence="5" type="ORF">VIM7927_03822</name>
</gene>
<evidence type="ECO:0000313" key="5">
    <source>
        <dbReference type="EMBL" id="SMS02489.1"/>
    </source>
</evidence>